<dbReference type="InterPro" id="IPR036259">
    <property type="entry name" value="MFS_trans_sf"/>
</dbReference>
<dbReference type="Gene3D" id="1.20.59.10">
    <property type="entry name" value="Chorismate mutase"/>
    <property type="match status" value="1"/>
</dbReference>
<dbReference type="STRING" id="1218508.JG29_01630"/>
<dbReference type="HOGENOM" id="CLU_045105_0_1_9"/>
<keyword evidence="11" id="KW-1185">Reference proteome</keyword>
<dbReference type="EMBL" id="JXBZ01000002">
    <property type="protein sequence ID" value="KJY51119.1"/>
    <property type="molecule type" value="Genomic_DNA"/>
</dbReference>
<feature type="transmembrane region" description="Helical" evidence="7">
    <location>
        <begin position="366"/>
        <end position="383"/>
    </location>
</feature>
<organism evidence="10 11">
    <name type="scientific">Bombilactobacillus mellis</name>
    <dbReference type="NCBI Taxonomy" id="1218508"/>
    <lineage>
        <taxon>Bacteria</taxon>
        <taxon>Bacillati</taxon>
        <taxon>Bacillota</taxon>
        <taxon>Bacilli</taxon>
        <taxon>Lactobacillales</taxon>
        <taxon>Lactobacillaceae</taxon>
        <taxon>Bombilactobacillus</taxon>
    </lineage>
</organism>
<feature type="transmembrane region" description="Helical" evidence="7">
    <location>
        <begin position="130"/>
        <end position="150"/>
    </location>
</feature>
<comment type="subcellular location">
    <subcellularLocation>
        <location evidence="1">Cell membrane</location>
        <topology evidence="1">Multi-pass membrane protein</topology>
    </subcellularLocation>
</comment>
<feature type="transmembrane region" description="Helical" evidence="7">
    <location>
        <begin position="203"/>
        <end position="224"/>
    </location>
</feature>
<feature type="transmembrane region" description="Helical" evidence="7">
    <location>
        <begin position="299"/>
        <end position="321"/>
    </location>
</feature>
<feature type="transmembrane region" description="Helical" evidence="7">
    <location>
        <begin position="12"/>
        <end position="30"/>
    </location>
</feature>
<dbReference type="SUPFAM" id="SSF48600">
    <property type="entry name" value="Chorismate mutase II"/>
    <property type="match status" value="1"/>
</dbReference>
<dbReference type="PROSITE" id="PS51168">
    <property type="entry name" value="CHORISMATE_MUT_2"/>
    <property type="match status" value="1"/>
</dbReference>
<dbReference type="PROSITE" id="PS50850">
    <property type="entry name" value="MFS"/>
    <property type="match status" value="1"/>
</dbReference>
<dbReference type="PANTHER" id="PTHR23514">
    <property type="entry name" value="BYPASS OF STOP CODON PROTEIN 6"/>
    <property type="match status" value="1"/>
</dbReference>
<dbReference type="RefSeq" id="WP_045922075.1">
    <property type="nucleotide sequence ID" value="NZ_JBHTHW010000004.1"/>
</dbReference>
<sequence>MHKRQLSLSLYLNYFIHGIGLIILTQNMKALGQHWQTPLATVSYVISGIGIGRLLAYFILGNLSDYWGRKFFVNLGMISYFIFFVGMAFVTNIQMAYFLAILAGIANSALDSGTYTTFIEMGSKQGSANILLKAFMSAGEFLLPLFIAVLEKQQLWYGWSFMLAAGLLIINFILLNRQTFPPRNQENTAARTANLQISPWKKALASVSLAGYGYTSMALMILYTQWISLFVTHTFGFNAILSHWLLSLYSMGSISGVLIIFVLLKNNLSENKLVIALNLFSFLALLVICYSPNALLSMIAAFVFGFTAAGGVMQIGLNLFIKLYPHIKGRITGLYFTFGSLASFSIPIITGWLSKQSISYTLRFDLLISLMGLLLVCITVWAIQVPTTITSTRQQINKIDGRIIKLLNQRFSTVTTINNLKEEQQLPIFDESRETQILQEIAQKSKIPDHTPYLQKIYQAIMLNSRAYQTKLHQEENK</sequence>
<dbReference type="InterPro" id="IPR002701">
    <property type="entry name" value="CM_II_prokaryot"/>
</dbReference>
<dbReference type="SUPFAM" id="SSF103473">
    <property type="entry name" value="MFS general substrate transporter"/>
    <property type="match status" value="1"/>
</dbReference>
<comment type="similarity">
    <text evidence="2">Belongs to the major facilitator superfamily.</text>
</comment>
<evidence type="ECO:0000256" key="6">
    <source>
        <dbReference type="ARBA" id="ARBA00023136"/>
    </source>
</evidence>
<evidence type="ECO:0000259" key="8">
    <source>
        <dbReference type="PROSITE" id="PS50850"/>
    </source>
</evidence>
<dbReference type="Proteomes" id="UP000033695">
    <property type="component" value="Unassembled WGS sequence"/>
</dbReference>
<dbReference type="SMART" id="SM00830">
    <property type="entry name" value="CM_2"/>
    <property type="match status" value="1"/>
</dbReference>
<dbReference type="InterPro" id="IPR020846">
    <property type="entry name" value="MFS_dom"/>
</dbReference>
<proteinExistence type="inferred from homology"/>
<keyword evidence="6 7" id="KW-0472">Membrane</keyword>
<dbReference type="PROSITE" id="PS00216">
    <property type="entry name" value="SUGAR_TRANSPORT_1"/>
    <property type="match status" value="1"/>
</dbReference>
<dbReference type="Gene3D" id="1.20.1250.20">
    <property type="entry name" value="MFS general substrate transporter like domains"/>
    <property type="match status" value="1"/>
</dbReference>
<evidence type="ECO:0000256" key="1">
    <source>
        <dbReference type="ARBA" id="ARBA00004651"/>
    </source>
</evidence>
<feature type="domain" description="Chorismate mutase" evidence="9">
    <location>
        <begin position="383"/>
        <end position="473"/>
    </location>
</feature>
<reference evidence="10 11" key="1">
    <citation type="submission" date="2014-12" db="EMBL/GenBank/DDBJ databases">
        <title>Comparative genomics of the lactic acid bacteria isolated from the honey bee gut.</title>
        <authorList>
            <person name="Ellegaard K.M."/>
            <person name="Tamarit D."/>
            <person name="Javelind E."/>
            <person name="Olofsson T."/>
            <person name="Andersson S.G."/>
            <person name="Vasquez A."/>
        </authorList>
    </citation>
    <scope>NUCLEOTIDE SEQUENCE [LARGE SCALE GENOMIC DNA]</scope>
    <source>
        <strain evidence="10 11">Hon2</strain>
    </source>
</reference>
<feature type="transmembrane region" description="Helical" evidence="7">
    <location>
        <begin position="42"/>
        <end position="60"/>
    </location>
</feature>
<dbReference type="GO" id="GO:0022857">
    <property type="term" value="F:transmembrane transporter activity"/>
    <property type="evidence" value="ECO:0007669"/>
    <property type="project" value="InterPro"/>
</dbReference>
<dbReference type="InterPro" id="IPR036979">
    <property type="entry name" value="CM_dom_sf"/>
</dbReference>
<evidence type="ECO:0000256" key="4">
    <source>
        <dbReference type="ARBA" id="ARBA00022692"/>
    </source>
</evidence>
<feature type="transmembrane region" description="Helical" evidence="7">
    <location>
        <begin position="333"/>
        <end position="354"/>
    </location>
</feature>
<dbReference type="InterPro" id="IPR005829">
    <property type="entry name" value="Sugar_transporter_CS"/>
</dbReference>
<dbReference type="GO" id="GO:0046417">
    <property type="term" value="P:chorismate metabolic process"/>
    <property type="evidence" value="ECO:0007669"/>
    <property type="project" value="InterPro"/>
</dbReference>
<feature type="transmembrane region" description="Helical" evidence="7">
    <location>
        <begin position="244"/>
        <end position="264"/>
    </location>
</feature>
<protein>
    <submittedName>
        <fullName evidence="10">Transport protein</fullName>
    </submittedName>
</protein>
<keyword evidence="4 7" id="KW-0812">Transmembrane</keyword>
<accession>A0A0F4KYU3</accession>
<evidence type="ECO:0000256" key="3">
    <source>
        <dbReference type="ARBA" id="ARBA00022448"/>
    </source>
</evidence>
<evidence type="ECO:0000256" key="2">
    <source>
        <dbReference type="ARBA" id="ARBA00008335"/>
    </source>
</evidence>
<dbReference type="OrthoDB" id="7066727at2"/>
<feature type="domain" description="Major facilitator superfamily (MFS) profile" evidence="8">
    <location>
        <begin position="6"/>
        <end position="389"/>
    </location>
</feature>
<keyword evidence="3" id="KW-0813">Transport</keyword>
<dbReference type="AlphaFoldDB" id="A0A0F4KYU3"/>
<evidence type="ECO:0000313" key="11">
    <source>
        <dbReference type="Proteomes" id="UP000033695"/>
    </source>
</evidence>
<dbReference type="InterPro" id="IPR051788">
    <property type="entry name" value="MFS_Transporter"/>
</dbReference>
<dbReference type="GO" id="GO:0004106">
    <property type="term" value="F:chorismate mutase activity"/>
    <property type="evidence" value="ECO:0007669"/>
    <property type="project" value="InterPro"/>
</dbReference>
<feature type="transmembrane region" description="Helical" evidence="7">
    <location>
        <begin position="156"/>
        <end position="175"/>
    </location>
</feature>
<dbReference type="PANTHER" id="PTHR23514:SF3">
    <property type="entry name" value="BYPASS OF STOP CODON PROTEIN 6"/>
    <property type="match status" value="1"/>
</dbReference>
<feature type="transmembrane region" description="Helical" evidence="7">
    <location>
        <begin position="72"/>
        <end position="90"/>
    </location>
</feature>
<dbReference type="PATRIC" id="fig|1218508.4.peg.169"/>
<dbReference type="GO" id="GO:0005886">
    <property type="term" value="C:plasma membrane"/>
    <property type="evidence" value="ECO:0007669"/>
    <property type="project" value="UniProtKB-SubCell"/>
</dbReference>
<dbReference type="InterPro" id="IPR036263">
    <property type="entry name" value="Chorismate_II_sf"/>
</dbReference>
<keyword evidence="5 7" id="KW-1133">Transmembrane helix</keyword>
<comment type="caution">
    <text evidence="10">The sequence shown here is derived from an EMBL/GenBank/DDBJ whole genome shotgun (WGS) entry which is preliminary data.</text>
</comment>
<name>A0A0F4KYU3_9LACO</name>
<gene>
    <name evidence="10" type="ORF">JG29_01630</name>
</gene>
<dbReference type="Pfam" id="PF07690">
    <property type="entry name" value="MFS_1"/>
    <property type="match status" value="1"/>
</dbReference>
<evidence type="ECO:0000313" key="10">
    <source>
        <dbReference type="EMBL" id="KJY51119.1"/>
    </source>
</evidence>
<feature type="transmembrane region" description="Helical" evidence="7">
    <location>
        <begin position="273"/>
        <end position="293"/>
    </location>
</feature>
<dbReference type="Pfam" id="PF01817">
    <property type="entry name" value="CM_2"/>
    <property type="match status" value="1"/>
</dbReference>
<evidence type="ECO:0000256" key="7">
    <source>
        <dbReference type="SAM" id="Phobius"/>
    </source>
</evidence>
<dbReference type="InterPro" id="IPR011701">
    <property type="entry name" value="MFS"/>
</dbReference>
<evidence type="ECO:0000259" key="9">
    <source>
        <dbReference type="PROSITE" id="PS51168"/>
    </source>
</evidence>
<evidence type="ECO:0000256" key="5">
    <source>
        <dbReference type="ARBA" id="ARBA00022989"/>
    </source>
</evidence>
<feature type="transmembrane region" description="Helical" evidence="7">
    <location>
        <begin position="96"/>
        <end position="118"/>
    </location>
</feature>